<comment type="similarity">
    <text evidence="1">Belongs to the CutA family.</text>
</comment>
<dbReference type="EMBL" id="LN794158">
    <property type="protein sequence ID" value="CEN55076.1"/>
    <property type="molecule type" value="Genomic_DNA"/>
</dbReference>
<evidence type="ECO:0000256" key="1">
    <source>
        <dbReference type="ARBA" id="ARBA00010169"/>
    </source>
</evidence>
<protein>
    <submittedName>
        <fullName evidence="2">CutA1 divalent ion tolerance protein</fullName>
    </submittedName>
</protein>
<dbReference type="KEGG" id="mbac:BN1209_0014"/>
<dbReference type="OrthoDB" id="37622at2"/>
<dbReference type="InterPro" id="IPR011322">
    <property type="entry name" value="N-reg_PII-like_a/b"/>
</dbReference>
<keyword evidence="3" id="KW-1185">Reference proteome</keyword>
<reference evidence="3" key="1">
    <citation type="submission" date="2014-12" db="EMBL/GenBank/DDBJ databases">
        <authorList>
            <person name="Salcher M.M."/>
        </authorList>
    </citation>
    <scope>NUCLEOTIDE SEQUENCE [LARGE SCALE GENOMIC DNA]</scope>
    <source>
        <strain evidence="3">MMS-10A-171</strain>
    </source>
</reference>
<dbReference type="PANTHER" id="PTHR23419">
    <property type="entry name" value="DIVALENT CATION TOLERANCE CUTA-RELATED"/>
    <property type="match status" value="1"/>
</dbReference>
<dbReference type="SUPFAM" id="SSF54913">
    <property type="entry name" value="GlnB-like"/>
    <property type="match status" value="1"/>
</dbReference>
<dbReference type="GO" id="GO:0005507">
    <property type="term" value="F:copper ion binding"/>
    <property type="evidence" value="ECO:0007669"/>
    <property type="project" value="TreeGrafter"/>
</dbReference>
<dbReference type="HOGENOM" id="CLU_098807_2_2_4"/>
<evidence type="ECO:0000313" key="3">
    <source>
        <dbReference type="Proteomes" id="UP000056322"/>
    </source>
</evidence>
<dbReference type="RefSeq" id="WP_045750420.1">
    <property type="nucleotide sequence ID" value="NZ_LN794158.1"/>
</dbReference>
<dbReference type="GO" id="GO:0010038">
    <property type="term" value="P:response to metal ion"/>
    <property type="evidence" value="ECO:0007669"/>
    <property type="project" value="InterPro"/>
</dbReference>
<dbReference type="InterPro" id="IPR004323">
    <property type="entry name" value="Ion_tolerance_CutA"/>
</dbReference>
<sequence>MTTPIGNNAILVLTNLPDINSAEKLAQNLITAQLVACVNILAPCTSMYQWQDKLEKTTEVPMMIKASRDHYPEIEAAILKHHPYELPEIIFIGIDGGLPDYLAWVTSMTANTT</sequence>
<dbReference type="Pfam" id="PF03091">
    <property type="entry name" value="CutA1"/>
    <property type="match status" value="1"/>
</dbReference>
<dbReference type="AlphaFoldDB" id="A0A0B7IXB6"/>
<dbReference type="Proteomes" id="UP000056322">
    <property type="component" value="Chromosome 1"/>
</dbReference>
<accession>A0A0B7IXB6</accession>
<dbReference type="STRING" id="1581680.BN1209_0014"/>
<gene>
    <name evidence="2" type="ORF">BN1209_0014</name>
</gene>
<dbReference type="Gene3D" id="3.30.70.120">
    <property type="match status" value="1"/>
</dbReference>
<dbReference type="InterPro" id="IPR015867">
    <property type="entry name" value="N-reg_PII/ATP_PRibTrfase_C"/>
</dbReference>
<dbReference type="PANTHER" id="PTHR23419:SF8">
    <property type="entry name" value="FI09726P"/>
    <property type="match status" value="1"/>
</dbReference>
<name>A0A0B7IXB6_9PROT</name>
<organism evidence="2 3">
    <name type="scientific">Candidatus Methylopumilus turicensis</name>
    <dbReference type="NCBI Taxonomy" id="1581680"/>
    <lineage>
        <taxon>Bacteria</taxon>
        <taxon>Pseudomonadati</taxon>
        <taxon>Pseudomonadota</taxon>
        <taxon>Betaproteobacteria</taxon>
        <taxon>Nitrosomonadales</taxon>
        <taxon>Methylophilaceae</taxon>
        <taxon>Candidatus Methylopumilus</taxon>
    </lineage>
</organism>
<proteinExistence type="inferred from homology"/>
<evidence type="ECO:0000313" key="2">
    <source>
        <dbReference type="EMBL" id="CEN55076.1"/>
    </source>
</evidence>